<dbReference type="GO" id="GO:0008168">
    <property type="term" value="F:methyltransferase activity"/>
    <property type="evidence" value="ECO:0007669"/>
    <property type="project" value="UniProtKB-KW"/>
</dbReference>
<feature type="domain" description="Methyltransferase" evidence="3">
    <location>
        <begin position="37"/>
        <end position="126"/>
    </location>
</feature>
<evidence type="ECO:0000313" key="4">
    <source>
        <dbReference type="EMBL" id="MBE1585959.1"/>
    </source>
</evidence>
<gene>
    <name evidence="4" type="ORF">H4W80_004217</name>
</gene>
<dbReference type="Proteomes" id="UP000633509">
    <property type="component" value="Unassembled WGS sequence"/>
</dbReference>
<keyword evidence="2" id="KW-0808">Transferase</keyword>
<name>A0ABR9LZ97_9ACTN</name>
<organism evidence="4 5">
    <name type="scientific">Nonomuraea angiospora</name>
    <dbReference type="NCBI Taxonomy" id="46172"/>
    <lineage>
        <taxon>Bacteria</taxon>
        <taxon>Bacillati</taxon>
        <taxon>Actinomycetota</taxon>
        <taxon>Actinomycetes</taxon>
        <taxon>Streptosporangiales</taxon>
        <taxon>Streptosporangiaceae</taxon>
        <taxon>Nonomuraea</taxon>
    </lineage>
</organism>
<dbReference type="Gene3D" id="3.40.50.150">
    <property type="entry name" value="Vaccinia Virus protein VP39"/>
    <property type="match status" value="1"/>
</dbReference>
<dbReference type="SUPFAM" id="SSF53335">
    <property type="entry name" value="S-adenosyl-L-methionine-dependent methyltransferases"/>
    <property type="match status" value="1"/>
</dbReference>
<evidence type="ECO:0000313" key="5">
    <source>
        <dbReference type="Proteomes" id="UP000633509"/>
    </source>
</evidence>
<dbReference type="GO" id="GO:0032259">
    <property type="term" value="P:methylation"/>
    <property type="evidence" value="ECO:0007669"/>
    <property type="project" value="UniProtKB-KW"/>
</dbReference>
<evidence type="ECO:0000256" key="1">
    <source>
        <dbReference type="ARBA" id="ARBA00022603"/>
    </source>
</evidence>
<dbReference type="RefSeq" id="WP_192786604.1">
    <property type="nucleotide sequence ID" value="NZ_JADBEK010000001.1"/>
</dbReference>
<evidence type="ECO:0000256" key="2">
    <source>
        <dbReference type="ARBA" id="ARBA00022679"/>
    </source>
</evidence>
<keyword evidence="1 4" id="KW-0489">Methyltransferase</keyword>
<dbReference type="EMBL" id="JADBEK010000001">
    <property type="protein sequence ID" value="MBE1585959.1"/>
    <property type="molecule type" value="Genomic_DNA"/>
</dbReference>
<protein>
    <submittedName>
        <fullName evidence="4">SAM-dependent methyltransferase</fullName>
    </submittedName>
</protein>
<dbReference type="InterPro" id="IPR051052">
    <property type="entry name" value="Diverse_substrate_MTase"/>
</dbReference>
<dbReference type="InterPro" id="IPR041698">
    <property type="entry name" value="Methyltransf_25"/>
</dbReference>
<accession>A0ABR9LZ97</accession>
<proteinExistence type="predicted"/>
<sequence length="254" mass="27620">MTDLFGGAAPYYAKYRSDHGDQAIGHLARTFGPDGTVLDLGCGPGTVAIPLARSVREVLAVDPDEGMLETGRGLAAGVPNIRWLRGDSTRLRELPAFGHIVMGRSFHWMDRRAVLADLDELLPPGGVVALVGPGRQPVEEPWEPTMRRVREEFGANTFTATGSFQASGEHPHDVLATSAFSDLESTVYEHRLTYDVDAVIGLQLSYSYSSPARLGDRLEAFKEAARKALLDLDPSGTWEYTDVIEVLTARRPAG</sequence>
<dbReference type="Pfam" id="PF13649">
    <property type="entry name" value="Methyltransf_25"/>
    <property type="match status" value="1"/>
</dbReference>
<evidence type="ECO:0000259" key="3">
    <source>
        <dbReference type="Pfam" id="PF13649"/>
    </source>
</evidence>
<dbReference type="CDD" id="cd02440">
    <property type="entry name" value="AdoMet_MTases"/>
    <property type="match status" value="1"/>
</dbReference>
<dbReference type="PANTHER" id="PTHR44942:SF4">
    <property type="entry name" value="METHYLTRANSFERASE TYPE 11 DOMAIN-CONTAINING PROTEIN"/>
    <property type="match status" value="1"/>
</dbReference>
<keyword evidence="5" id="KW-1185">Reference proteome</keyword>
<comment type="caution">
    <text evidence="4">The sequence shown here is derived from an EMBL/GenBank/DDBJ whole genome shotgun (WGS) entry which is preliminary data.</text>
</comment>
<dbReference type="InterPro" id="IPR029063">
    <property type="entry name" value="SAM-dependent_MTases_sf"/>
</dbReference>
<dbReference type="PANTHER" id="PTHR44942">
    <property type="entry name" value="METHYLTRANSF_11 DOMAIN-CONTAINING PROTEIN"/>
    <property type="match status" value="1"/>
</dbReference>
<reference evidence="4 5" key="1">
    <citation type="submission" date="2020-10" db="EMBL/GenBank/DDBJ databases">
        <title>Sequencing the genomes of 1000 actinobacteria strains.</title>
        <authorList>
            <person name="Klenk H.-P."/>
        </authorList>
    </citation>
    <scope>NUCLEOTIDE SEQUENCE [LARGE SCALE GENOMIC DNA]</scope>
    <source>
        <strain evidence="4 5">DSM 43173</strain>
    </source>
</reference>